<sequence>LDESNMRNVAFIGKIESVGNKGWWSGGLVSESWRSNVDSSYVEADIKANNAKFGGLIAKVNHGGNPNDVKQKGRLTKSVVKGTLTLKTNNQSGGLIHENYDWGWVENNVSMM</sequence>
<evidence type="ECO:0000313" key="1">
    <source>
        <dbReference type="EMBL" id="MTV99940.1"/>
    </source>
</evidence>
<accession>A0A6I3UUD9</accession>
<name>A0A6I3UUD9_STREE</name>
<proteinExistence type="predicted"/>
<protein>
    <submittedName>
        <fullName evidence="1">Uncharacterized protein</fullName>
    </submittedName>
</protein>
<evidence type="ECO:0000313" key="2">
    <source>
        <dbReference type="Proteomes" id="UP000437160"/>
    </source>
</evidence>
<comment type="caution">
    <text evidence="1">The sequence shown here is derived from an EMBL/GenBank/DDBJ whole genome shotgun (WGS) entry which is preliminary data.</text>
</comment>
<dbReference type="RefSeq" id="WP_155482520.1">
    <property type="nucleotide sequence ID" value="NZ_WNIA01000483.1"/>
</dbReference>
<dbReference type="Proteomes" id="UP000437160">
    <property type="component" value="Unassembled WGS sequence"/>
</dbReference>
<dbReference type="Gene3D" id="2.160.20.110">
    <property type="match status" value="1"/>
</dbReference>
<reference evidence="1 2" key="1">
    <citation type="submission" date="2019-11" db="EMBL/GenBank/DDBJ databases">
        <title>Growth characteristics of pneumococcus vary with the chemical composition of the capsule and with environmental conditions.</title>
        <authorList>
            <person name="Tothpal A."/>
            <person name="Desobry K."/>
            <person name="Joshi S."/>
            <person name="Wyllie A.L."/>
            <person name="Weinberger D.M."/>
        </authorList>
    </citation>
    <scope>NUCLEOTIDE SEQUENCE [LARGE SCALE GENOMIC DNA]</scope>
    <source>
        <strain evidence="2">pnumococcus19F</strain>
    </source>
</reference>
<feature type="non-terminal residue" evidence="1">
    <location>
        <position position="112"/>
    </location>
</feature>
<organism evidence="1 2">
    <name type="scientific">Streptococcus pneumoniae</name>
    <dbReference type="NCBI Taxonomy" id="1313"/>
    <lineage>
        <taxon>Bacteria</taxon>
        <taxon>Bacillati</taxon>
        <taxon>Bacillota</taxon>
        <taxon>Bacilli</taxon>
        <taxon>Lactobacillales</taxon>
        <taxon>Streptococcaceae</taxon>
        <taxon>Streptococcus</taxon>
    </lineage>
</organism>
<dbReference type="EMBL" id="WNIA01000483">
    <property type="protein sequence ID" value="MTV99940.1"/>
    <property type="molecule type" value="Genomic_DNA"/>
</dbReference>
<gene>
    <name evidence="1" type="ORF">GM536_13050</name>
</gene>
<feature type="non-terminal residue" evidence="1">
    <location>
        <position position="1"/>
    </location>
</feature>
<dbReference type="AlphaFoldDB" id="A0A6I3UUD9"/>